<dbReference type="EMBL" id="JH711575">
    <property type="protein sequence ID" value="EIW84064.1"/>
    <property type="molecule type" value="Genomic_DNA"/>
</dbReference>
<evidence type="ECO:0000313" key="2">
    <source>
        <dbReference type="EMBL" id="EIW84064.1"/>
    </source>
</evidence>
<keyword evidence="3" id="KW-1185">Reference proteome</keyword>
<reference evidence="3" key="1">
    <citation type="journal article" date="2012" name="Science">
        <title>The Paleozoic origin of enzymatic lignin decomposition reconstructed from 31 fungal genomes.</title>
        <authorList>
            <person name="Floudas D."/>
            <person name="Binder M."/>
            <person name="Riley R."/>
            <person name="Barry K."/>
            <person name="Blanchette R.A."/>
            <person name="Henrissat B."/>
            <person name="Martinez A.T."/>
            <person name="Otillar R."/>
            <person name="Spatafora J.W."/>
            <person name="Yadav J.S."/>
            <person name="Aerts A."/>
            <person name="Benoit I."/>
            <person name="Boyd A."/>
            <person name="Carlson A."/>
            <person name="Copeland A."/>
            <person name="Coutinho P.M."/>
            <person name="de Vries R.P."/>
            <person name="Ferreira P."/>
            <person name="Findley K."/>
            <person name="Foster B."/>
            <person name="Gaskell J."/>
            <person name="Glotzer D."/>
            <person name="Gorecki P."/>
            <person name="Heitman J."/>
            <person name="Hesse C."/>
            <person name="Hori C."/>
            <person name="Igarashi K."/>
            <person name="Jurgens J.A."/>
            <person name="Kallen N."/>
            <person name="Kersten P."/>
            <person name="Kohler A."/>
            <person name="Kuees U."/>
            <person name="Kumar T.K.A."/>
            <person name="Kuo A."/>
            <person name="LaButti K."/>
            <person name="Larrondo L.F."/>
            <person name="Lindquist E."/>
            <person name="Ling A."/>
            <person name="Lombard V."/>
            <person name="Lucas S."/>
            <person name="Lundell T."/>
            <person name="Martin R."/>
            <person name="McLaughlin D.J."/>
            <person name="Morgenstern I."/>
            <person name="Morin E."/>
            <person name="Murat C."/>
            <person name="Nagy L.G."/>
            <person name="Nolan M."/>
            <person name="Ohm R.A."/>
            <person name="Patyshakuliyeva A."/>
            <person name="Rokas A."/>
            <person name="Ruiz-Duenas F.J."/>
            <person name="Sabat G."/>
            <person name="Salamov A."/>
            <person name="Samejima M."/>
            <person name="Schmutz J."/>
            <person name="Slot J.C."/>
            <person name="St John F."/>
            <person name="Stenlid J."/>
            <person name="Sun H."/>
            <person name="Sun S."/>
            <person name="Syed K."/>
            <person name="Tsang A."/>
            <person name="Wiebenga A."/>
            <person name="Young D."/>
            <person name="Pisabarro A."/>
            <person name="Eastwood D.C."/>
            <person name="Martin F."/>
            <person name="Cullen D."/>
            <person name="Grigoriev I.V."/>
            <person name="Hibbett D.S."/>
        </authorList>
    </citation>
    <scope>NUCLEOTIDE SEQUENCE [LARGE SCALE GENOMIC DNA]</scope>
    <source>
        <strain evidence="3">RWD-64-598 SS2</strain>
    </source>
</reference>
<name>A0A5M3MZ39_CONPW</name>
<protein>
    <submittedName>
        <fullName evidence="2">Uncharacterized protein</fullName>
    </submittedName>
</protein>
<proteinExistence type="predicted"/>
<dbReference type="AlphaFoldDB" id="A0A5M3MZ39"/>
<gene>
    <name evidence="2" type="ORF">CONPUDRAFT_70932</name>
</gene>
<organism evidence="2 3">
    <name type="scientific">Coniophora puteana (strain RWD-64-598)</name>
    <name type="common">Brown rot fungus</name>
    <dbReference type="NCBI Taxonomy" id="741705"/>
    <lineage>
        <taxon>Eukaryota</taxon>
        <taxon>Fungi</taxon>
        <taxon>Dikarya</taxon>
        <taxon>Basidiomycota</taxon>
        <taxon>Agaricomycotina</taxon>
        <taxon>Agaricomycetes</taxon>
        <taxon>Agaricomycetidae</taxon>
        <taxon>Boletales</taxon>
        <taxon>Coniophorineae</taxon>
        <taxon>Coniophoraceae</taxon>
        <taxon>Coniophora</taxon>
    </lineage>
</organism>
<evidence type="ECO:0000313" key="3">
    <source>
        <dbReference type="Proteomes" id="UP000053558"/>
    </source>
</evidence>
<dbReference type="Proteomes" id="UP000053558">
    <property type="component" value="Unassembled WGS sequence"/>
</dbReference>
<feature type="compositionally biased region" description="Low complexity" evidence="1">
    <location>
        <begin position="73"/>
        <end position="99"/>
    </location>
</feature>
<feature type="region of interest" description="Disordered" evidence="1">
    <location>
        <begin position="67"/>
        <end position="118"/>
    </location>
</feature>
<dbReference type="GeneID" id="19208878"/>
<accession>A0A5M3MZ39</accession>
<dbReference type="KEGG" id="cput:CONPUDRAFT_70932"/>
<sequence>MPANNLFDDCQHPEVTALIWPNLGVAALMEKYGADTSGEAWKRFYGELLEKDRKLYGRPYTAISNIEPIPTSRYTTPAPSRAPTPRAISSTPSGSSTPSAEQSGSHRATPGARSLLAA</sequence>
<comment type="caution">
    <text evidence="2">The sequence shown here is derived from an EMBL/GenBank/DDBJ whole genome shotgun (WGS) entry which is preliminary data.</text>
</comment>
<dbReference type="RefSeq" id="XP_007765414.1">
    <property type="nucleotide sequence ID" value="XM_007767224.1"/>
</dbReference>
<evidence type="ECO:0000256" key="1">
    <source>
        <dbReference type="SAM" id="MobiDB-lite"/>
    </source>
</evidence>